<evidence type="ECO:0000256" key="5">
    <source>
        <dbReference type="SAM" id="MobiDB-lite"/>
    </source>
</evidence>
<keyword evidence="3 6" id="KW-1133">Transmembrane helix</keyword>
<feature type="region of interest" description="Disordered" evidence="5">
    <location>
        <begin position="38"/>
        <end position="87"/>
    </location>
</feature>
<feature type="region of interest" description="Disordered" evidence="5">
    <location>
        <begin position="614"/>
        <end position="670"/>
    </location>
</feature>
<organism evidence="10 11">
    <name type="scientific">Penicillium digitatum</name>
    <name type="common">Green mold</name>
    <dbReference type="NCBI Taxonomy" id="36651"/>
    <lineage>
        <taxon>Eukaryota</taxon>
        <taxon>Fungi</taxon>
        <taxon>Dikarya</taxon>
        <taxon>Ascomycota</taxon>
        <taxon>Pezizomycotina</taxon>
        <taxon>Eurotiomycetes</taxon>
        <taxon>Eurotiomycetidae</taxon>
        <taxon>Eurotiales</taxon>
        <taxon>Aspergillaceae</taxon>
        <taxon>Penicillium</taxon>
    </lineage>
</organism>
<feature type="transmembrane region" description="Helical" evidence="6">
    <location>
        <begin position="207"/>
        <end position="225"/>
    </location>
</feature>
<dbReference type="GO" id="GO:0016020">
    <property type="term" value="C:membrane"/>
    <property type="evidence" value="ECO:0007669"/>
    <property type="project" value="UniProtKB-SubCell"/>
</dbReference>
<sequence>MRWSLLLALIVSLFLLGTLAAPASGPGRCDVEILEARQEKETDPTMTENTNTASQATTATQTNTSKPVIDASTVTEATTTGGTASTTASTTITTHVTANVTKTTSAASATSTVPSLDGATASSQQQAADSNRPTYSGGLPIKPTITPAWGVGGFILIALGAVLTFIGVRQQWVQILLSTGFLSSLGVTVLIIYVMSPPVSNAVQGGYLVAVFFTGAVFGGLSLVFREICEGLGCLLGGFCLSMWFLALKSGGLLTESGSKAGMIIAFAVGFYSLSFSHYTRSYGLIGCTSFAGATALVLGIDCYSRAGLKEFWLYIWGLNQNVFPLRTDTYPVTRGIRVELAATIIVAVLGVISQIKLWNLIKERRAKEEASRREHTRKIEEEDAAVGRRLEEKNNQERAEWELIYGNGKTADSKAISVSETAVGDSRQGSDEFESPDNDREGEIELNEMPSPDASGSGSDGEKTHQGGNHSRELEAVPEEDSSQQGRSADQDKDAEKEAQSDAKKPRPTTPVITHVLGEGNDDASENGADIGSEVGTPRSKRFSGREMLNRLSWRNSNGVRAASQSQENLVAHDDASSSVLGTVDDLHEMSVSCPSIISDADVHDRVETAPREIKAELAPEKDSPDVEIKSNASSQAIRDTELREDTTTAQQDAEKVVAEETTASQTVQQVSSVEGTVIAVNPVDESGISEVSEKPQSPETPAIDAEAGIPDIPGTTKEVRPQATLEPSPLKEKEGGNKEETDENRPSTAKIIKTESISEPKVVSFPEPEVEPKIKVIKKLDASNVKCIPEQTSRVIHSYRTNEWAKHLADADTPEMEPIEFGPEPEEDALEEVHETAAFVDVGGLLQTPLTAQPPPIVNRPELNDIDNQQAAYVSSTPAPELPRSKTRTGAQGLIKVNPILTRNDSTASVDMLRSASGPFPIQEAGLTSMRSTSTPLLTVTTVTESKEAEPSARWKGPPPLLAVRENMVRNRMSSTSNRFDPWAARNLSRQSLPEMAPLASPISPPLSIPEERDVEQEQAQPSEDDIPLSKRRALLQRQTVQSPSPVSPDSLEATHFPPYTPAPAGEPNRSASRMAAWRQSVREEITTKQGPLALQSQPLSPTSPVDRRTRWNSVYQMREASSAQLGDAIADGMQRGNMTDLHRQAMRPNCAPVESTPTFVRAQRRQCVPISGSPSLLRPPAVRLANPVNHVPRITPVIVRPYQSDESLSLSLGHSRDAHPLLSIPERRRSRLTPSPSSLVVERSQGETESGRTSIALPRRHRRSEEYIDMAAAFAGSAARETENLRPPEAVHLTQNGSRQSDRPRHTQSQGSLRSQSQIASVPSHTGHPQPDVAEELAWGPAHPCFPHINPHVPFGSREHMTTRVIRIRRDWMIKGDLAPTFSNLYPEILDPLLSEQEFRRVISTVNDGIIKAFDPFSFRNLLDSAIGLLTGWAWDDLNASAAKSQLQHVEAWLESWNREVGAKDGVHIWSLRRTAYMSLDIQIPDPKVGIVLSEAPSAPNTRPSTGIGAGS</sequence>
<feature type="chain" id="PRO_5030607960" evidence="7">
    <location>
        <begin position="21"/>
        <end position="1515"/>
    </location>
</feature>
<dbReference type="KEGG" id="pdp:PDIP_52400"/>
<reference evidence="10 11" key="1">
    <citation type="submission" date="2020-08" db="EMBL/GenBank/DDBJ databases">
        <title>The completed genome sequence of the pathogenic ascomycete fungus Penicillium digitatum.</title>
        <authorList>
            <person name="Wang M."/>
        </authorList>
    </citation>
    <scope>NUCLEOTIDE SEQUENCE [LARGE SCALE GENOMIC DNA]</scope>
    <source>
        <strain evidence="10 11">PdW03</strain>
    </source>
</reference>
<feature type="region of interest" description="Disordered" evidence="5">
    <location>
        <begin position="686"/>
        <end position="768"/>
    </location>
</feature>
<proteinExistence type="predicted"/>
<feature type="compositionally biased region" description="Acidic residues" evidence="5">
    <location>
        <begin position="1015"/>
        <end position="1029"/>
    </location>
</feature>
<protein>
    <submittedName>
        <fullName evidence="10">Golgin subfamily A member 7/ERF4</fullName>
    </submittedName>
</protein>
<feature type="transmembrane region" description="Helical" evidence="6">
    <location>
        <begin position="283"/>
        <end position="301"/>
    </location>
</feature>
<dbReference type="PANTHER" id="PTHR39469">
    <property type="entry name" value="CHROMOSOME 1, WHOLE GENOME SHOTGUN SEQUENCE"/>
    <property type="match status" value="1"/>
</dbReference>
<feature type="compositionally biased region" description="Basic and acidic residues" evidence="5">
    <location>
        <begin position="640"/>
        <end position="660"/>
    </location>
</feature>
<feature type="transmembrane region" description="Helical" evidence="6">
    <location>
        <begin position="148"/>
        <end position="168"/>
    </location>
</feature>
<feature type="compositionally biased region" description="Basic and acidic residues" evidence="5">
    <location>
        <begin position="731"/>
        <end position="747"/>
    </location>
</feature>
<evidence type="ECO:0000313" key="11">
    <source>
        <dbReference type="Proteomes" id="UP000595662"/>
    </source>
</evidence>
<feature type="compositionally biased region" description="Polar residues" evidence="5">
    <location>
        <begin position="1310"/>
        <end position="1327"/>
    </location>
</feature>
<feature type="region of interest" description="Disordered" evidence="5">
    <location>
        <begin position="420"/>
        <end position="545"/>
    </location>
</feature>
<feature type="region of interest" description="Disordered" evidence="5">
    <location>
        <begin position="107"/>
        <end position="136"/>
    </location>
</feature>
<evidence type="ECO:0000256" key="4">
    <source>
        <dbReference type="ARBA" id="ARBA00023136"/>
    </source>
</evidence>
<keyword evidence="2 6" id="KW-0812">Transmembrane</keyword>
<dbReference type="InterPro" id="IPR019383">
    <property type="entry name" value="Golgin_A_7/ERF4"/>
</dbReference>
<keyword evidence="7" id="KW-0732">Signal</keyword>
<dbReference type="GeneID" id="26233557"/>
<dbReference type="Pfam" id="PF10256">
    <property type="entry name" value="Erf4"/>
    <property type="match status" value="1"/>
</dbReference>
<feature type="transmembrane region" description="Helical" evidence="6">
    <location>
        <begin position="175"/>
        <end position="195"/>
    </location>
</feature>
<dbReference type="Proteomes" id="UP000595662">
    <property type="component" value="Chromosome 2"/>
</dbReference>
<name>A0A7T7BKI8_PENDI</name>
<dbReference type="RefSeq" id="XP_014534234.2">
    <property type="nucleotide sequence ID" value="XM_014678748.2"/>
</dbReference>
<evidence type="ECO:0000259" key="8">
    <source>
        <dbReference type="Pfam" id="PF10256"/>
    </source>
</evidence>
<dbReference type="InterPro" id="IPR025256">
    <property type="entry name" value="TM7S3/TM198-like_dom"/>
</dbReference>
<evidence type="ECO:0000256" key="1">
    <source>
        <dbReference type="ARBA" id="ARBA00004141"/>
    </source>
</evidence>
<feature type="region of interest" description="Disordered" evidence="5">
    <location>
        <begin position="997"/>
        <end position="1078"/>
    </location>
</feature>
<dbReference type="PANTHER" id="PTHR39469:SF1">
    <property type="entry name" value="DUF4203 DOMAIN-CONTAINING PROTEIN"/>
    <property type="match status" value="1"/>
</dbReference>
<evidence type="ECO:0000313" key="10">
    <source>
        <dbReference type="EMBL" id="QQK43205.1"/>
    </source>
</evidence>
<feature type="compositionally biased region" description="Low complexity" evidence="5">
    <location>
        <begin position="49"/>
        <end position="87"/>
    </location>
</feature>
<feature type="compositionally biased region" description="Basic and acidic residues" evidence="5">
    <location>
        <begin position="490"/>
        <end position="506"/>
    </location>
</feature>
<feature type="transmembrane region" description="Helical" evidence="6">
    <location>
        <begin position="258"/>
        <end position="276"/>
    </location>
</feature>
<evidence type="ECO:0000256" key="2">
    <source>
        <dbReference type="ARBA" id="ARBA00022692"/>
    </source>
</evidence>
<evidence type="ECO:0000256" key="6">
    <source>
        <dbReference type="SAM" id="Phobius"/>
    </source>
</evidence>
<dbReference type="VEuPathDB" id="FungiDB:PDIP_52400"/>
<evidence type="ECO:0000256" key="7">
    <source>
        <dbReference type="SAM" id="SignalP"/>
    </source>
</evidence>
<comment type="subcellular location">
    <subcellularLocation>
        <location evidence="1">Membrane</location>
        <topology evidence="1">Multi-pass membrane protein</topology>
    </subcellularLocation>
</comment>
<keyword evidence="4 6" id="KW-0472">Membrane</keyword>
<accession>A0A7T7BKI8</accession>
<feature type="region of interest" description="Disordered" evidence="5">
    <location>
        <begin position="1295"/>
        <end position="1337"/>
    </location>
</feature>
<dbReference type="EMBL" id="CP060775">
    <property type="protein sequence ID" value="QQK43205.1"/>
    <property type="molecule type" value="Genomic_DNA"/>
</dbReference>
<feature type="transmembrane region" description="Helical" evidence="6">
    <location>
        <begin position="232"/>
        <end position="252"/>
    </location>
</feature>
<feature type="region of interest" description="Disordered" evidence="5">
    <location>
        <begin position="1224"/>
        <end position="1264"/>
    </location>
</feature>
<feature type="compositionally biased region" description="Basic and acidic residues" evidence="5">
    <location>
        <begin position="614"/>
        <end position="630"/>
    </location>
</feature>
<dbReference type="Pfam" id="PF13886">
    <property type="entry name" value="TM7S3_TM198"/>
    <property type="match status" value="1"/>
</dbReference>
<evidence type="ECO:0000256" key="3">
    <source>
        <dbReference type="ARBA" id="ARBA00022989"/>
    </source>
</evidence>
<feature type="signal peptide" evidence="7">
    <location>
        <begin position="1"/>
        <end position="20"/>
    </location>
</feature>
<gene>
    <name evidence="10" type="ORF">Pdw03_7106</name>
</gene>
<feature type="domain" description="Golgin subfamily A member 7/ERF4" evidence="8">
    <location>
        <begin position="1368"/>
        <end position="1484"/>
    </location>
</feature>
<feature type="domain" description="TM7S3/TM198-like" evidence="9">
    <location>
        <begin position="153"/>
        <end position="356"/>
    </location>
</feature>
<feature type="compositionally biased region" description="Basic and acidic residues" evidence="5">
    <location>
        <begin position="461"/>
        <end position="476"/>
    </location>
</feature>
<evidence type="ECO:0000259" key="9">
    <source>
        <dbReference type="Pfam" id="PF13886"/>
    </source>
</evidence>
<feature type="compositionally biased region" description="Low complexity" evidence="5">
    <location>
        <begin position="121"/>
        <end position="130"/>
    </location>
</feature>